<dbReference type="EMBL" id="CP046996">
    <property type="protein sequence ID" value="QHA01144.1"/>
    <property type="molecule type" value="Genomic_DNA"/>
</dbReference>
<reference evidence="2 3" key="1">
    <citation type="submission" date="2019-12" db="EMBL/GenBank/DDBJ databases">
        <title>Sequence classification of anaerobic respiratory reductive dehalogenases: First we see many, then we see few.</title>
        <authorList>
            <person name="Molenda O."/>
            <person name="Puentes Jacome L.A."/>
            <person name="Cao X."/>
            <person name="Nesbo C.L."/>
            <person name="Tang S."/>
            <person name="Morson N."/>
            <person name="Patron J."/>
            <person name="Lomheim L."/>
            <person name="Wishart D.S."/>
            <person name="Edwards E.A."/>
        </authorList>
    </citation>
    <scope>NUCLEOTIDE SEQUENCE [LARGE SCALE GENOMIC DNA]</scope>
    <source>
        <strain evidence="2 3">12DCA</strain>
    </source>
</reference>
<dbReference type="AlphaFoldDB" id="A0A857DIM8"/>
<accession>A0A857DIM8</accession>
<dbReference type="Proteomes" id="UP000430508">
    <property type="component" value="Chromosome"/>
</dbReference>
<feature type="transmembrane region" description="Helical" evidence="1">
    <location>
        <begin position="12"/>
        <end position="42"/>
    </location>
</feature>
<evidence type="ECO:0000256" key="1">
    <source>
        <dbReference type="SAM" id="Phobius"/>
    </source>
</evidence>
<organism evidence="2 3">
    <name type="scientific">Dehalobacter restrictus</name>
    <dbReference type="NCBI Taxonomy" id="55583"/>
    <lineage>
        <taxon>Bacteria</taxon>
        <taxon>Bacillati</taxon>
        <taxon>Bacillota</taxon>
        <taxon>Clostridia</taxon>
        <taxon>Eubacteriales</taxon>
        <taxon>Desulfitobacteriaceae</taxon>
        <taxon>Dehalobacter</taxon>
    </lineage>
</organism>
<evidence type="ECO:0000313" key="3">
    <source>
        <dbReference type="Proteomes" id="UP000430508"/>
    </source>
</evidence>
<keyword evidence="1" id="KW-0812">Transmembrane</keyword>
<gene>
    <name evidence="2" type="ORF">GQ588_11110</name>
</gene>
<evidence type="ECO:0000313" key="2">
    <source>
        <dbReference type="EMBL" id="QHA01144.1"/>
    </source>
</evidence>
<proteinExistence type="predicted"/>
<keyword evidence="1" id="KW-1133">Transmembrane helix</keyword>
<dbReference type="RefSeq" id="WP_019226640.1">
    <property type="nucleotide sequence ID" value="NZ_CP046996.1"/>
</dbReference>
<sequence length="93" mass="10668">MPDLLKYLLYSIFALGMIFLAVIVSWVFLLLLGIGISTRVIYQKFFSKKKKTILGANAFRQGTRNKTANGSQREYMTVIDADNTENEYRIPKI</sequence>
<protein>
    <submittedName>
        <fullName evidence="2">Uncharacterized protein</fullName>
    </submittedName>
</protein>
<keyword evidence="1" id="KW-0472">Membrane</keyword>
<name>A0A857DIM8_9FIRM</name>